<dbReference type="RefSeq" id="WP_284222162.1">
    <property type="nucleotide sequence ID" value="NZ_BSOY01000023.1"/>
</dbReference>
<dbReference type="CDD" id="cd18575">
    <property type="entry name" value="ABC_6TM_bac_exporter_ABCB8_10_like"/>
    <property type="match status" value="1"/>
</dbReference>
<dbReference type="PANTHER" id="PTHR43394">
    <property type="entry name" value="ATP-DEPENDENT PERMEASE MDL1, MITOCHONDRIAL"/>
    <property type="match status" value="1"/>
</dbReference>
<evidence type="ECO:0000313" key="11">
    <source>
        <dbReference type="EMBL" id="GLS01304.1"/>
    </source>
</evidence>
<dbReference type="SMART" id="SM00382">
    <property type="entry name" value="AAA"/>
    <property type="match status" value="1"/>
</dbReference>
<gene>
    <name evidence="11" type="ORF">GCM10007859_13170</name>
</gene>
<organism evidence="11 12">
    <name type="scientific">Brevundimonas denitrificans</name>
    <dbReference type="NCBI Taxonomy" id="1443434"/>
    <lineage>
        <taxon>Bacteria</taxon>
        <taxon>Pseudomonadati</taxon>
        <taxon>Pseudomonadota</taxon>
        <taxon>Alphaproteobacteria</taxon>
        <taxon>Caulobacterales</taxon>
        <taxon>Caulobacteraceae</taxon>
        <taxon>Brevundimonas</taxon>
    </lineage>
</organism>
<protein>
    <submittedName>
        <fullName evidence="11">ABC transporter ATP-binding protein</fullName>
    </submittedName>
</protein>
<dbReference type="InterPro" id="IPR011527">
    <property type="entry name" value="ABC1_TM_dom"/>
</dbReference>
<evidence type="ECO:0000256" key="5">
    <source>
        <dbReference type="ARBA" id="ARBA00022989"/>
    </source>
</evidence>
<dbReference type="NCBIfam" id="TIGR02204">
    <property type="entry name" value="MsbA_rel"/>
    <property type="match status" value="1"/>
</dbReference>
<dbReference type="SUPFAM" id="SSF52540">
    <property type="entry name" value="P-loop containing nucleoside triphosphate hydrolases"/>
    <property type="match status" value="1"/>
</dbReference>
<keyword evidence="4 11" id="KW-0067">ATP-binding</keyword>
<dbReference type="InterPro" id="IPR017871">
    <property type="entry name" value="ABC_transporter-like_CS"/>
</dbReference>
<dbReference type="InterPro" id="IPR027417">
    <property type="entry name" value="P-loop_NTPase"/>
</dbReference>
<accession>A0ABQ6BHY9</accession>
<dbReference type="InterPro" id="IPR003439">
    <property type="entry name" value="ABC_transporter-like_ATP-bd"/>
</dbReference>
<name>A0ABQ6BHY9_9CAUL</name>
<feature type="transmembrane region" description="Helical" evidence="8">
    <location>
        <begin position="279"/>
        <end position="301"/>
    </location>
</feature>
<evidence type="ECO:0000259" key="9">
    <source>
        <dbReference type="PROSITE" id="PS50893"/>
    </source>
</evidence>
<keyword evidence="12" id="KW-1185">Reference proteome</keyword>
<keyword evidence="6 8" id="KW-0472">Membrane</keyword>
<feature type="transmembrane region" description="Helical" evidence="8">
    <location>
        <begin position="175"/>
        <end position="193"/>
    </location>
</feature>
<feature type="transmembrane region" description="Helical" evidence="8">
    <location>
        <begin position="95"/>
        <end position="118"/>
    </location>
</feature>
<evidence type="ECO:0000256" key="2">
    <source>
        <dbReference type="ARBA" id="ARBA00022692"/>
    </source>
</evidence>
<dbReference type="Proteomes" id="UP001156921">
    <property type="component" value="Unassembled WGS sequence"/>
</dbReference>
<dbReference type="PROSITE" id="PS50893">
    <property type="entry name" value="ABC_TRANSPORTER_2"/>
    <property type="match status" value="1"/>
</dbReference>
<reference evidence="12" key="1">
    <citation type="journal article" date="2019" name="Int. J. Syst. Evol. Microbiol.">
        <title>The Global Catalogue of Microorganisms (GCM) 10K type strain sequencing project: providing services to taxonomists for standard genome sequencing and annotation.</title>
        <authorList>
            <consortium name="The Broad Institute Genomics Platform"/>
            <consortium name="The Broad Institute Genome Sequencing Center for Infectious Disease"/>
            <person name="Wu L."/>
            <person name="Ma J."/>
        </authorList>
    </citation>
    <scope>NUCLEOTIDE SEQUENCE [LARGE SCALE GENOMIC DNA]</scope>
    <source>
        <strain evidence="12">NBRC 110107</strain>
    </source>
</reference>
<keyword evidence="5 8" id="KW-1133">Transmembrane helix</keyword>
<feature type="domain" description="ABC transmembrane type-1" evidence="10">
    <location>
        <begin position="59"/>
        <end position="340"/>
    </location>
</feature>
<feature type="region of interest" description="Disordered" evidence="7">
    <location>
        <begin position="1"/>
        <end position="38"/>
    </location>
</feature>
<feature type="transmembrane region" description="Helical" evidence="8">
    <location>
        <begin position="58"/>
        <end position="83"/>
    </location>
</feature>
<dbReference type="Gene3D" id="3.40.50.300">
    <property type="entry name" value="P-loop containing nucleotide triphosphate hydrolases"/>
    <property type="match status" value="1"/>
</dbReference>
<dbReference type="PROSITE" id="PS00211">
    <property type="entry name" value="ABC_TRANSPORTER_1"/>
    <property type="match status" value="1"/>
</dbReference>
<dbReference type="InterPro" id="IPR003593">
    <property type="entry name" value="AAA+_ATPase"/>
</dbReference>
<comment type="subcellular location">
    <subcellularLocation>
        <location evidence="1">Cell membrane</location>
        <topology evidence="1">Multi-pass membrane protein</topology>
    </subcellularLocation>
</comment>
<keyword evidence="2 8" id="KW-0812">Transmembrane</keyword>
<dbReference type="Gene3D" id="1.20.1560.10">
    <property type="entry name" value="ABC transporter type 1, transmembrane domain"/>
    <property type="match status" value="1"/>
</dbReference>
<evidence type="ECO:0000256" key="8">
    <source>
        <dbReference type="SAM" id="Phobius"/>
    </source>
</evidence>
<dbReference type="InterPro" id="IPR011918">
    <property type="entry name" value="ABC_MsbA_ATP-bd"/>
</dbReference>
<dbReference type="SUPFAM" id="SSF90123">
    <property type="entry name" value="ABC transporter transmembrane region"/>
    <property type="match status" value="1"/>
</dbReference>
<sequence>MTDATAHPDAAADIRGRPGAGAQLAEQMGEAGERRERRRDVRPLGRLFPYAMRHKGHVVMAGFWLIMSTAASLALTAAARGAIDNGFENGGAQLNLWFLLLGANALFLGFATAVRYYFVTKTGERVVADLRKGLFGRILTLDPAFYASMRTGEVLSRLTTDIALVETLLTTSVSFALRNFLTLVGGTVLLFVVSPKLTGMVLLVVPLLLGPIFLFGRTVRKLTVASQDRFANAVGFAGESVDAIETVQAFGREASAIERFGAAVEAAFGVSLVRMKARAFMTAMIIVVMFGGVTLVLWLGAQDVIAGRMTPGALLQFVLLSVFSAGAVGALGESWGDVQKAAGAMERIDELMRSEAAIRSPETPVVLPEPPTGEVSMSAVQFAYPGRPDLPALKGFSLTVRPGETVALVGPSGAGKSTVFRLLLRFYDPQAGVVSVDGVDVRAADPVAVRGRFAWVSQEAPLFSGSASENIRFGREAASDEDVRAAAEEAQALGFVEALPEGFDTPLGERGKSLSGGQRQRMAIARALVRDAPILLLDEATSALDAENERLVQAALDQAMRGRTTIVIAHRLATVLRADRIVVMEDGRVVQEGTHQSLMAQGGLYARLAELQFRAD</sequence>
<feature type="transmembrane region" description="Helical" evidence="8">
    <location>
        <begin position="199"/>
        <end position="219"/>
    </location>
</feature>
<dbReference type="EMBL" id="BSOY01000023">
    <property type="protein sequence ID" value="GLS01304.1"/>
    <property type="molecule type" value="Genomic_DNA"/>
</dbReference>
<dbReference type="Pfam" id="PF00005">
    <property type="entry name" value="ABC_tran"/>
    <property type="match status" value="1"/>
</dbReference>
<evidence type="ECO:0000256" key="1">
    <source>
        <dbReference type="ARBA" id="ARBA00004651"/>
    </source>
</evidence>
<proteinExistence type="predicted"/>
<keyword evidence="3" id="KW-0547">Nucleotide-binding</keyword>
<evidence type="ECO:0000256" key="4">
    <source>
        <dbReference type="ARBA" id="ARBA00022840"/>
    </source>
</evidence>
<feature type="domain" description="ABC transporter" evidence="9">
    <location>
        <begin position="375"/>
        <end position="611"/>
    </location>
</feature>
<dbReference type="InterPro" id="IPR036640">
    <property type="entry name" value="ABC1_TM_sf"/>
</dbReference>
<comment type="caution">
    <text evidence="11">The sequence shown here is derived from an EMBL/GenBank/DDBJ whole genome shotgun (WGS) entry which is preliminary data.</text>
</comment>
<evidence type="ECO:0000256" key="6">
    <source>
        <dbReference type="ARBA" id="ARBA00023136"/>
    </source>
</evidence>
<evidence type="ECO:0000256" key="7">
    <source>
        <dbReference type="SAM" id="MobiDB-lite"/>
    </source>
</evidence>
<evidence type="ECO:0000259" key="10">
    <source>
        <dbReference type="PROSITE" id="PS50929"/>
    </source>
</evidence>
<dbReference type="GO" id="GO:0005524">
    <property type="term" value="F:ATP binding"/>
    <property type="evidence" value="ECO:0007669"/>
    <property type="project" value="UniProtKB-KW"/>
</dbReference>
<dbReference type="InterPro" id="IPR039421">
    <property type="entry name" value="Type_1_exporter"/>
</dbReference>
<dbReference type="PROSITE" id="PS50929">
    <property type="entry name" value="ABC_TM1F"/>
    <property type="match status" value="1"/>
</dbReference>
<dbReference type="Pfam" id="PF00664">
    <property type="entry name" value="ABC_membrane"/>
    <property type="match status" value="1"/>
</dbReference>
<evidence type="ECO:0000313" key="12">
    <source>
        <dbReference type="Proteomes" id="UP001156921"/>
    </source>
</evidence>
<evidence type="ECO:0000256" key="3">
    <source>
        <dbReference type="ARBA" id="ARBA00022741"/>
    </source>
</evidence>
<dbReference type="PANTHER" id="PTHR43394:SF1">
    <property type="entry name" value="ATP-BINDING CASSETTE SUB-FAMILY B MEMBER 10, MITOCHONDRIAL"/>
    <property type="match status" value="1"/>
</dbReference>